<name>A0A0R3QCA0_9BILA</name>
<dbReference type="WBParaSite" id="BTMF_0000398001-mRNA-1">
    <property type="protein sequence ID" value="BTMF_0000398001-mRNA-1"/>
    <property type="gene ID" value="BTMF_0000398001"/>
</dbReference>
<evidence type="ECO:0000313" key="1">
    <source>
        <dbReference type="WBParaSite" id="BTMF_0000398001-mRNA-1"/>
    </source>
</evidence>
<proteinExistence type="predicted"/>
<dbReference type="AlphaFoldDB" id="A0A0R3QCA0"/>
<accession>A0A0R3QCA0</accession>
<protein>
    <submittedName>
        <fullName evidence="1">Secreted protein</fullName>
    </submittedName>
</protein>
<reference evidence="1" key="1">
    <citation type="submission" date="2017-02" db="UniProtKB">
        <authorList>
            <consortium name="WormBaseParasite"/>
        </authorList>
    </citation>
    <scope>IDENTIFICATION</scope>
</reference>
<sequence>LYFLLPFVSCFADFSFSRSEVSAEQLTPSIDLLQHCGHFCAVILDDRQMVSLRRVCLL</sequence>
<organism evidence="1">
    <name type="scientific">Brugia timori</name>
    <dbReference type="NCBI Taxonomy" id="42155"/>
    <lineage>
        <taxon>Eukaryota</taxon>
        <taxon>Metazoa</taxon>
        <taxon>Ecdysozoa</taxon>
        <taxon>Nematoda</taxon>
        <taxon>Chromadorea</taxon>
        <taxon>Rhabditida</taxon>
        <taxon>Spirurina</taxon>
        <taxon>Spiruromorpha</taxon>
        <taxon>Filarioidea</taxon>
        <taxon>Onchocercidae</taxon>
        <taxon>Brugia</taxon>
    </lineage>
</organism>